<sequence length="72" mass="8231">MAANRSEVPDPKVLDKAKSQVERLKSRDRRDDLEFNELSINLRISYKTVLLVVVVFNVVEKIVNGVDFSNVL</sequence>
<proteinExistence type="predicted"/>
<evidence type="ECO:0000256" key="1">
    <source>
        <dbReference type="SAM" id="MobiDB-lite"/>
    </source>
</evidence>
<protein>
    <submittedName>
        <fullName evidence="2">Uncharacterized protein</fullName>
    </submittedName>
</protein>
<feature type="compositionally biased region" description="Basic and acidic residues" evidence="1">
    <location>
        <begin position="7"/>
        <end position="23"/>
    </location>
</feature>
<dbReference type="EMBL" id="MN033280">
    <property type="protein sequence ID" value="QDH87316.1"/>
    <property type="molecule type" value="Genomic_RNA"/>
</dbReference>
<reference evidence="2" key="1">
    <citation type="submission" date="2019-05" db="EMBL/GenBank/DDBJ databases">
        <title>Metatranscriptomic reconstruction reveals RNA viruses with the potential to shape carbon cycling in soil.</title>
        <authorList>
            <person name="Starr E.P."/>
            <person name="Nuccio E."/>
            <person name="Pett-Ridge J."/>
            <person name="Banfield J.F."/>
            <person name="Firestone M.K."/>
        </authorList>
    </citation>
    <scope>NUCLEOTIDE SEQUENCE</scope>
    <source>
        <strain evidence="2">H4_Rhizo_44_scaffold_1764</strain>
    </source>
</reference>
<feature type="region of interest" description="Disordered" evidence="1">
    <location>
        <begin position="1"/>
        <end position="23"/>
    </location>
</feature>
<accession>A0A514D125</accession>
<organism evidence="2">
    <name type="scientific">Leviviridae sp</name>
    <dbReference type="NCBI Taxonomy" id="2027243"/>
    <lineage>
        <taxon>Viruses</taxon>
        <taxon>Riboviria</taxon>
        <taxon>Orthornavirae</taxon>
        <taxon>Lenarviricota</taxon>
        <taxon>Leviviricetes</taxon>
        <taxon>Norzivirales</taxon>
        <taxon>Fiersviridae</taxon>
    </lineage>
</organism>
<gene>
    <name evidence="2" type="ORF">H4Rhizo441764_000002</name>
</gene>
<evidence type="ECO:0000313" key="2">
    <source>
        <dbReference type="EMBL" id="QDH87316.1"/>
    </source>
</evidence>
<name>A0A514D125_9VIRU</name>